<evidence type="ECO:0000313" key="11">
    <source>
        <dbReference type="EMBL" id="TDX52127.1"/>
    </source>
</evidence>
<dbReference type="GO" id="GO:0005524">
    <property type="term" value="F:ATP binding"/>
    <property type="evidence" value="ECO:0007669"/>
    <property type="project" value="UniProtKB-KW"/>
</dbReference>
<evidence type="ECO:0000256" key="2">
    <source>
        <dbReference type="ARBA" id="ARBA00022694"/>
    </source>
</evidence>
<evidence type="ECO:0000256" key="8">
    <source>
        <dbReference type="ARBA" id="ARBA00022884"/>
    </source>
</evidence>
<accession>A0A4R8GZF5</accession>
<keyword evidence="7" id="KW-0460">Magnesium</keyword>
<evidence type="ECO:0000256" key="4">
    <source>
        <dbReference type="ARBA" id="ARBA00022723"/>
    </source>
</evidence>
<dbReference type="Proteomes" id="UP000295832">
    <property type="component" value="Unassembled WGS sequence"/>
</dbReference>
<dbReference type="SUPFAM" id="SSF81301">
    <property type="entry name" value="Nucleotidyltransferase"/>
    <property type="match status" value="1"/>
</dbReference>
<dbReference type="InterPro" id="IPR002646">
    <property type="entry name" value="PolA_pol_head_dom"/>
</dbReference>
<dbReference type="Gene3D" id="1.10.3090.10">
    <property type="entry name" value="cca-adding enzyme, domain 2"/>
    <property type="match status" value="1"/>
</dbReference>
<evidence type="ECO:0000256" key="6">
    <source>
        <dbReference type="ARBA" id="ARBA00022840"/>
    </source>
</evidence>
<evidence type="ECO:0000313" key="12">
    <source>
        <dbReference type="Proteomes" id="UP000295832"/>
    </source>
</evidence>
<evidence type="ECO:0000256" key="7">
    <source>
        <dbReference type="ARBA" id="ARBA00022842"/>
    </source>
</evidence>
<dbReference type="GO" id="GO:0008033">
    <property type="term" value="P:tRNA processing"/>
    <property type="evidence" value="ECO:0007669"/>
    <property type="project" value="UniProtKB-KW"/>
</dbReference>
<dbReference type="SUPFAM" id="SSF81891">
    <property type="entry name" value="Poly A polymerase C-terminal region-like"/>
    <property type="match status" value="1"/>
</dbReference>
<reference evidence="11 12" key="1">
    <citation type="submission" date="2019-03" db="EMBL/GenBank/DDBJ databases">
        <title>Subsurface microbial communities from deep shales in Ohio and West Virginia, USA.</title>
        <authorList>
            <person name="Wrighton K."/>
        </authorList>
    </citation>
    <scope>NUCLEOTIDE SEQUENCE [LARGE SCALE GENOMIC DNA]</scope>
    <source>
        <strain evidence="11 12">MSL 6dP</strain>
    </source>
</reference>
<feature type="domain" description="Poly A polymerase head" evidence="10">
    <location>
        <begin position="16"/>
        <end position="136"/>
    </location>
</feature>
<gene>
    <name evidence="11" type="ORF">C7959_10849</name>
</gene>
<comment type="caution">
    <text evidence="11">The sequence shown here is derived from an EMBL/GenBank/DDBJ whole genome shotgun (WGS) entry which is preliminary data.</text>
</comment>
<dbReference type="EMBL" id="SOEG01000008">
    <property type="protein sequence ID" value="TDX52127.1"/>
    <property type="molecule type" value="Genomic_DNA"/>
</dbReference>
<evidence type="ECO:0000256" key="9">
    <source>
        <dbReference type="RuleBase" id="RU003953"/>
    </source>
</evidence>
<dbReference type="InterPro" id="IPR043519">
    <property type="entry name" value="NT_sf"/>
</dbReference>
<protein>
    <submittedName>
        <fullName evidence="11">Poly(A) polymerase-like protein</fullName>
    </submittedName>
</protein>
<keyword evidence="4" id="KW-0479">Metal-binding</keyword>
<proteinExistence type="inferred from homology"/>
<dbReference type="PANTHER" id="PTHR47545">
    <property type="entry name" value="MULTIFUNCTIONAL CCA PROTEIN"/>
    <property type="match status" value="1"/>
</dbReference>
<dbReference type="PANTHER" id="PTHR47545:SF1">
    <property type="entry name" value="MULTIFUNCTIONAL CCA PROTEIN"/>
    <property type="match status" value="1"/>
</dbReference>
<name>A0A4R8GZF5_9FIRM</name>
<keyword evidence="1 9" id="KW-0808">Transferase</keyword>
<keyword evidence="12" id="KW-1185">Reference proteome</keyword>
<dbReference type="InterPro" id="IPR050124">
    <property type="entry name" value="tRNA_CCA-adding_enzyme"/>
</dbReference>
<dbReference type="RefSeq" id="WP_134116018.1">
    <property type="nucleotide sequence ID" value="NZ_SOEG01000008.1"/>
</dbReference>
<keyword evidence="3" id="KW-0548">Nucleotidyltransferase</keyword>
<comment type="similarity">
    <text evidence="9">Belongs to the tRNA nucleotidyltransferase/poly(A) polymerase family.</text>
</comment>
<dbReference type="GO" id="GO:0016779">
    <property type="term" value="F:nucleotidyltransferase activity"/>
    <property type="evidence" value="ECO:0007669"/>
    <property type="project" value="UniProtKB-KW"/>
</dbReference>
<dbReference type="CDD" id="cd05398">
    <property type="entry name" value="NT_ClassII-CCAase"/>
    <property type="match status" value="1"/>
</dbReference>
<keyword evidence="5" id="KW-0547">Nucleotide-binding</keyword>
<evidence type="ECO:0000259" key="10">
    <source>
        <dbReference type="Pfam" id="PF01743"/>
    </source>
</evidence>
<evidence type="ECO:0000256" key="5">
    <source>
        <dbReference type="ARBA" id="ARBA00022741"/>
    </source>
</evidence>
<keyword evidence="6" id="KW-0067">ATP-binding</keyword>
<keyword evidence="8 9" id="KW-0694">RNA-binding</keyword>
<organism evidence="11 12">
    <name type="scientific">Orenia marismortui</name>
    <dbReference type="NCBI Taxonomy" id="46469"/>
    <lineage>
        <taxon>Bacteria</taxon>
        <taxon>Bacillati</taxon>
        <taxon>Bacillota</taxon>
        <taxon>Clostridia</taxon>
        <taxon>Halanaerobiales</taxon>
        <taxon>Halobacteroidaceae</taxon>
        <taxon>Orenia</taxon>
    </lineage>
</organism>
<dbReference type="GO" id="GO:0003723">
    <property type="term" value="F:RNA binding"/>
    <property type="evidence" value="ECO:0007669"/>
    <property type="project" value="UniProtKB-KW"/>
</dbReference>
<keyword evidence="2" id="KW-0819">tRNA processing</keyword>
<dbReference type="GO" id="GO:0046872">
    <property type="term" value="F:metal ion binding"/>
    <property type="evidence" value="ECO:0007669"/>
    <property type="project" value="UniProtKB-KW"/>
</dbReference>
<dbReference type="Pfam" id="PF01743">
    <property type="entry name" value="PolyA_pol"/>
    <property type="match status" value="1"/>
</dbReference>
<evidence type="ECO:0000256" key="3">
    <source>
        <dbReference type="ARBA" id="ARBA00022695"/>
    </source>
</evidence>
<sequence length="169" mass="19523">MLKSIFKDITSSGGKAYIVGGYVRDKILNVESKDVDIEVYGITPQELKNILQNYGRIRLVGKSYPIYLLEDYEFSFPHKTEVGVKGEHYKVDPKMTIEEACARRDLTINSMLYDPLKDEIIDIYGGQEDLKKGILRYISPESFQVDPLRILRVAQFKARFDFQVDEETE</sequence>
<evidence type="ECO:0000256" key="1">
    <source>
        <dbReference type="ARBA" id="ARBA00022679"/>
    </source>
</evidence>
<dbReference type="Gene3D" id="3.30.460.10">
    <property type="entry name" value="Beta Polymerase, domain 2"/>
    <property type="match status" value="1"/>
</dbReference>
<dbReference type="AlphaFoldDB" id="A0A4R8GZF5"/>